<reference evidence="1" key="1">
    <citation type="journal article" date="2015" name="Sci. Rep.">
        <title>The power of single molecule real-time sequencing technology in the de novo assembly of a eukaryotic genome.</title>
        <authorList>
            <person name="Sakai H."/>
            <person name="Naito K."/>
            <person name="Ogiso-Tanaka E."/>
            <person name="Takahashi Y."/>
            <person name="Iseki K."/>
            <person name="Muto C."/>
            <person name="Satou K."/>
            <person name="Teruya K."/>
            <person name="Shiroma A."/>
            <person name="Shimoji M."/>
            <person name="Hirano T."/>
            <person name="Itoh T."/>
            <person name="Kaga A."/>
            <person name="Tomooka N."/>
        </authorList>
    </citation>
    <scope>NUCLEOTIDE SEQUENCE</scope>
</reference>
<sequence length="112" mass="12951">SNHQTPKTNTFKISQNMAPSTNLANFHHQTWLASKPTKMKNFLHQDFYSSILVIQRGHSNHQTPKTNTFKISQNMAPSTNLANFHHQTWLASKPTKMKNFLHQDFYSSILVI</sequence>
<gene>
    <name evidence="1" type="primary">Vigan.UMG134500</name>
    <name evidence="1" type="ORF">VIGAN_UM134500</name>
</gene>
<accession>A0A0S3TEQ0</accession>
<protein>
    <submittedName>
        <fullName evidence="1">Uncharacterized protein</fullName>
    </submittedName>
</protein>
<name>A0A0S3TEQ0_PHAAN</name>
<dbReference type="AlphaFoldDB" id="A0A0S3TEQ0"/>
<feature type="non-terminal residue" evidence="1">
    <location>
        <position position="1"/>
    </location>
</feature>
<proteinExistence type="predicted"/>
<evidence type="ECO:0000313" key="1">
    <source>
        <dbReference type="EMBL" id="BAU03579.1"/>
    </source>
</evidence>
<dbReference type="EMBL" id="AP015756">
    <property type="protein sequence ID" value="BAU03579.1"/>
    <property type="molecule type" value="Genomic_DNA"/>
</dbReference>
<organism evidence="1">
    <name type="scientific">Vigna angularis var. angularis</name>
    <dbReference type="NCBI Taxonomy" id="157739"/>
    <lineage>
        <taxon>Eukaryota</taxon>
        <taxon>Viridiplantae</taxon>
        <taxon>Streptophyta</taxon>
        <taxon>Embryophyta</taxon>
        <taxon>Tracheophyta</taxon>
        <taxon>Spermatophyta</taxon>
        <taxon>Magnoliopsida</taxon>
        <taxon>eudicotyledons</taxon>
        <taxon>Gunneridae</taxon>
        <taxon>Pentapetalae</taxon>
        <taxon>rosids</taxon>
        <taxon>fabids</taxon>
        <taxon>Fabales</taxon>
        <taxon>Fabaceae</taxon>
        <taxon>Papilionoideae</taxon>
        <taxon>50 kb inversion clade</taxon>
        <taxon>NPAAA clade</taxon>
        <taxon>indigoferoid/millettioid clade</taxon>
        <taxon>Phaseoleae</taxon>
        <taxon>Vigna</taxon>
    </lineage>
</organism>